<dbReference type="GO" id="GO:0000287">
    <property type="term" value="F:magnesium ion binding"/>
    <property type="evidence" value="ECO:0007669"/>
    <property type="project" value="UniProtKB-UniRule"/>
</dbReference>
<dbReference type="EMBL" id="CAADEW010000002">
    <property type="protein sequence ID" value="VFJ42672.1"/>
    <property type="molecule type" value="Genomic_DNA"/>
</dbReference>
<dbReference type="HAMAP" id="MF_00265">
    <property type="entry name" value="VapC_Nob1"/>
    <property type="match status" value="1"/>
</dbReference>
<dbReference type="PANTHER" id="PTHR33653">
    <property type="entry name" value="RIBONUCLEASE VAPC2"/>
    <property type="match status" value="1"/>
</dbReference>
<evidence type="ECO:0000256" key="4">
    <source>
        <dbReference type="ARBA" id="ARBA00022723"/>
    </source>
</evidence>
<evidence type="ECO:0000259" key="9">
    <source>
        <dbReference type="Pfam" id="PF01850"/>
    </source>
</evidence>
<evidence type="ECO:0000256" key="7">
    <source>
        <dbReference type="ARBA" id="ARBA00038093"/>
    </source>
</evidence>
<feature type="binding site" evidence="8">
    <location>
        <position position="108"/>
    </location>
    <ligand>
        <name>Mg(2+)</name>
        <dbReference type="ChEBI" id="CHEBI:18420"/>
    </ligand>
</feature>
<dbReference type="InterPro" id="IPR022907">
    <property type="entry name" value="VapC_family"/>
</dbReference>
<dbReference type="InterPro" id="IPR050556">
    <property type="entry name" value="Type_II_TA_system_RNase"/>
</dbReference>
<feature type="domain" description="PIN" evidence="9">
    <location>
        <begin position="14"/>
        <end position="134"/>
    </location>
</feature>
<keyword evidence="6 8" id="KW-0460">Magnesium</keyword>
<accession>A0A450RUA6</accession>
<evidence type="ECO:0000256" key="3">
    <source>
        <dbReference type="ARBA" id="ARBA00022722"/>
    </source>
</evidence>
<dbReference type="GO" id="GO:0090729">
    <property type="term" value="F:toxin activity"/>
    <property type="evidence" value="ECO:0007669"/>
    <property type="project" value="UniProtKB-KW"/>
</dbReference>
<reference evidence="10" key="1">
    <citation type="submission" date="2019-02" db="EMBL/GenBank/DDBJ databases">
        <authorList>
            <person name="Gruber-Vodicka R. H."/>
            <person name="Seah K. B. B."/>
        </authorList>
    </citation>
    <scope>NUCLEOTIDE SEQUENCE</scope>
    <source>
        <strain evidence="10">BECK_BZ15</strain>
    </source>
</reference>
<dbReference type="AlphaFoldDB" id="A0A450RUA6"/>
<dbReference type="SUPFAM" id="SSF88723">
    <property type="entry name" value="PIN domain-like"/>
    <property type="match status" value="1"/>
</dbReference>
<dbReference type="CDD" id="cd18745">
    <property type="entry name" value="PIN_VapC4-5_FitB-like"/>
    <property type="match status" value="1"/>
</dbReference>
<comment type="function">
    <text evidence="8">Toxic component of a toxin-antitoxin (TA) system. An RNase.</text>
</comment>
<evidence type="ECO:0000256" key="6">
    <source>
        <dbReference type="ARBA" id="ARBA00022842"/>
    </source>
</evidence>
<gene>
    <name evidence="8" type="primary">vapC</name>
    <name evidence="10" type="ORF">BECKFW1821A_GA0114235_100224</name>
</gene>
<organism evidence="10">
    <name type="scientific">Candidatus Kentrum sp. FW</name>
    <dbReference type="NCBI Taxonomy" id="2126338"/>
    <lineage>
        <taxon>Bacteria</taxon>
        <taxon>Pseudomonadati</taxon>
        <taxon>Pseudomonadota</taxon>
        <taxon>Gammaproteobacteria</taxon>
        <taxon>Candidatus Kentrum</taxon>
    </lineage>
</organism>
<comment type="similarity">
    <text evidence="7 8">Belongs to the PINc/VapC protein family.</text>
</comment>
<evidence type="ECO:0000256" key="1">
    <source>
        <dbReference type="ARBA" id="ARBA00001946"/>
    </source>
</evidence>
<keyword evidence="3 8" id="KW-0540">Nuclease</keyword>
<dbReference type="GO" id="GO:0016787">
    <property type="term" value="F:hydrolase activity"/>
    <property type="evidence" value="ECO:0007669"/>
    <property type="project" value="UniProtKB-KW"/>
</dbReference>
<dbReference type="InterPro" id="IPR029060">
    <property type="entry name" value="PIN-like_dom_sf"/>
</dbReference>
<protein>
    <recommendedName>
        <fullName evidence="8">Ribonuclease VapC</fullName>
        <shortName evidence="8">RNase VapC</shortName>
        <ecNumber evidence="8">3.1.-.-</ecNumber>
    </recommendedName>
    <alternativeName>
        <fullName evidence="8">Toxin VapC</fullName>
    </alternativeName>
</protein>
<evidence type="ECO:0000256" key="2">
    <source>
        <dbReference type="ARBA" id="ARBA00022649"/>
    </source>
</evidence>
<proteinExistence type="inferred from homology"/>
<dbReference type="GO" id="GO:0004540">
    <property type="term" value="F:RNA nuclease activity"/>
    <property type="evidence" value="ECO:0007669"/>
    <property type="project" value="InterPro"/>
</dbReference>
<evidence type="ECO:0000256" key="8">
    <source>
        <dbReference type="HAMAP-Rule" id="MF_00265"/>
    </source>
</evidence>
<name>A0A450RUA6_9GAMM</name>
<keyword evidence="10" id="KW-0255">Endonuclease</keyword>
<dbReference type="GO" id="GO:0004519">
    <property type="term" value="F:endonuclease activity"/>
    <property type="evidence" value="ECO:0007669"/>
    <property type="project" value="UniProtKB-KW"/>
</dbReference>
<evidence type="ECO:0000313" key="10">
    <source>
        <dbReference type="EMBL" id="VFJ42672.1"/>
    </source>
</evidence>
<comment type="cofactor">
    <cofactor evidence="1 8">
        <name>Mg(2+)</name>
        <dbReference type="ChEBI" id="CHEBI:18420"/>
    </cofactor>
</comment>
<dbReference type="Pfam" id="PF01850">
    <property type="entry name" value="PIN"/>
    <property type="match status" value="1"/>
</dbReference>
<feature type="binding site" evidence="8">
    <location>
        <position position="17"/>
    </location>
    <ligand>
        <name>Mg(2+)</name>
        <dbReference type="ChEBI" id="CHEBI:18420"/>
    </ligand>
</feature>
<keyword evidence="2 8" id="KW-1277">Toxin-antitoxin system</keyword>
<evidence type="ECO:0000256" key="5">
    <source>
        <dbReference type="ARBA" id="ARBA00022801"/>
    </source>
</evidence>
<keyword evidence="8" id="KW-0800">Toxin</keyword>
<dbReference type="Gene3D" id="3.40.50.1010">
    <property type="entry name" value="5'-nuclease"/>
    <property type="match status" value="1"/>
</dbReference>
<keyword evidence="5 8" id="KW-0378">Hydrolase</keyword>
<dbReference type="InterPro" id="IPR002716">
    <property type="entry name" value="PIN_dom"/>
</dbReference>
<dbReference type="PANTHER" id="PTHR33653:SF1">
    <property type="entry name" value="RIBONUCLEASE VAPC2"/>
    <property type="match status" value="1"/>
</dbReference>
<sequence length="142" mass="15724">MPGRTIHERHSELYLLDTNTLIYFFKGMGNVGKILLSKSPKEIAIPSVVLYELEVGIAKSNNPRKRKRQLDSLVLHTAVLPFTAKEAAVSAKIRAELENRGNSIGPLDNLIAGTALCANAVLVTHNTKEFGRIEGLKIEDWF</sequence>
<dbReference type="EC" id="3.1.-.-" evidence="8"/>
<keyword evidence="4 8" id="KW-0479">Metal-binding</keyword>